<evidence type="ECO:0000256" key="4">
    <source>
        <dbReference type="ARBA" id="ARBA00022795"/>
    </source>
</evidence>
<evidence type="ECO:0000256" key="3">
    <source>
        <dbReference type="ARBA" id="ARBA00022448"/>
    </source>
</evidence>
<evidence type="ECO:0000256" key="6">
    <source>
        <dbReference type="ARBA" id="ARBA00023225"/>
    </source>
</evidence>
<feature type="domain" description="Flagellar assembly protein FliH/Type III secretion system HrpE" evidence="8">
    <location>
        <begin position="128"/>
        <end position="241"/>
    </location>
</feature>
<protein>
    <recommendedName>
        <fullName evidence="8">Flagellar assembly protein FliH/Type III secretion system HrpE domain-containing protein</fullName>
    </recommendedName>
</protein>
<proteinExistence type="inferred from homology"/>
<comment type="function">
    <text evidence="1">Needed for flagellar regrowth and assembly.</text>
</comment>
<comment type="caution">
    <text evidence="9">The sequence shown here is derived from an EMBL/GenBank/DDBJ whole genome shotgun (WGS) entry which is preliminary data.</text>
</comment>
<dbReference type="EMBL" id="QAMZ01000048">
    <property type="protein sequence ID" value="PWL52507.1"/>
    <property type="molecule type" value="Genomic_DNA"/>
</dbReference>
<evidence type="ECO:0000256" key="2">
    <source>
        <dbReference type="ARBA" id="ARBA00006602"/>
    </source>
</evidence>
<dbReference type="PANTHER" id="PTHR34982:SF1">
    <property type="entry name" value="FLAGELLAR ASSEMBLY PROTEIN FLIH"/>
    <property type="match status" value="1"/>
</dbReference>
<dbReference type="InterPro" id="IPR018035">
    <property type="entry name" value="Flagellar_FliH/T3SS_HrpE"/>
</dbReference>
<keyword evidence="6" id="KW-1006">Bacterial flagellum protein export</keyword>
<dbReference type="Proteomes" id="UP000246114">
    <property type="component" value="Unassembled WGS sequence"/>
</dbReference>
<keyword evidence="4" id="KW-1005">Bacterial flagellum biogenesis</keyword>
<name>A0A316M1S1_9CLOT</name>
<comment type="similarity">
    <text evidence="2">Belongs to the FliH family.</text>
</comment>
<evidence type="ECO:0000313" key="9">
    <source>
        <dbReference type="EMBL" id="PWL52507.1"/>
    </source>
</evidence>
<evidence type="ECO:0000256" key="1">
    <source>
        <dbReference type="ARBA" id="ARBA00003041"/>
    </source>
</evidence>
<dbReference type="GO" id="GO:0044781">
    <property type="term" value="P:bacterial-type flagellum organization"/>
    <property type="evidence" value="ECO:0007669"/>
    <property type="project" value="UniProtKB-KW"/>
</dbReference>
<keyword evidence="7" id="KW-0175">Coiled coil</keyword>
<dbReference type="Pfam" id="PF02108">
    <property type="entry name" value="FliH"/>
    <property type="match status" value="1"/>
</dbReference>
<organism evidence="9 10">
    <name type="scientific">Clostridium cadaveris</name>
    <dbReference type="NCBI Taxonomy" id="1529"/>
    <lineage>
        <taxon>Bacteria</taxon>
        <taxon>Bacillati</taxon>
        <taxon>Bacillota</taxon>
        <taxon>Clostridia</taxon>
        <taxon>Eubacteriales</taxon>
        <taxon>Clostridiaceae</taxon>
        <taxon>Clostridium</taxon>
    </lineage>
</organism>
<evidence type="ECO:0000259" key="8">
    <source>
        <dbReference type="Pfam" id="PF02108"/>
    </source>
</evidence>
<reference evidence="9 10" key="1">
    <citation type="submission" date="2018-03" db="EMBL/GenBank/DDBJ databases">
        <title>The uncultured portion of the human microbiome is neutrally assembled.</title>
        <authorList>
            <person name="Jeraldo P."/>
            <person name="Boardman L."/>
            <person name="White B.A."/>
            <person name="Nelson H."/>
            <person name="Goldenfeld N."/>
            <person name="Chia N."/>
        </authorList>
    </citation>
    <scope>NUCLEOTIDE SEQUENCE [LARGE SCALE GENOMIC DNA]</scope>
    <source>
        <strain evidence="9">CIM:MAG 903</strain>
    </source>
</reference>
<keyword evidence="5" id="KW-0653">Protein transport</keyword>
<keyword evidence="3" id="KW-0813">Transport</keyword>
<evidence type="ECO:0000313" key="10">
    <source>
        <dbReference type="Proteomes" id="UP000246114"/>
    </source>
</evidence>
<accession>A0A316M1S1</accession>
<sequence>MSLLSRNKSILKNKDIEVSGKISLNISSSEETLNIAESLIKEKHDIEKKILEASKEYEKIIEETENKRKDIISDAKEKAKSIEKKAYEQGYGEGQKNGYEDGFKEAYEKNIEKAREESEKIKEEGYKTLLEIKNEAANYMKENKANILKISIKIAEQVLRDRLEDESVMNDLLENVIKEYDLKRDLIIKINPIYEEKVKQSLCEMIGKFNSSQKIFVMSDSNIAKGNAEIETKSGKLIVGIDSVLAKVREELL</sequence>
<dbReference type="PANTHER" id="PTHR34982">
    <property type="entry name" value="YOP PROTEINS TRANSLOCATION PROTEIN L"/>
    <property type="match status" value="1"/>
</dbReference>
<evidence type="ECO:0000256" key="7">
    <source>
        <dbReference type="SAM" id="Coils"/>
    </source>
</evidence>
<dbReference type="GO" id="GO:0005829">
    <property type="term" value="C:cytosol"/>
    <property type="evidence" value="ECO:0007669"/>
    <property type="project" value="TreeGrafter"/>
</dbReference>
<evidence type="ECO:0000256" key="5">
    <source>
        <dbReference type="ARBA" id="ARBA00022927"/>
    </source>
</evidence>
<dbReference type="GO" id="GO:0015031">
    <property type="term" value="P:protein transport"/>
    <property type="evidence" value="ECO:0007669"/>
    <property type="project" value="UniProtKB-KW"/>
</dbReference>
<feature type="coiled-coil region" evidence="7">
    <location>
        <begin position="36"/>
        <end position="74"/>
    </location>
</feature>
<dbReference type="InterPro" id="IPR051472">
    <property type="entry name" value="T3SS_Stator/FliH"/>
</dbReference>
<dbReference type="AlphaFoldDB" id="A0A316M1S1"/>
<gene>
    <name evidence="9" type="ORF">DBY38_10245</name>
</gene>